<keyword evidence="9" id="KW-0969">Cilium</keyword>
<evidence type="ECO:0000259" key="7">
    <source>
        <dbReference type="Pfam" id="PF06429"/>
    </source>
</evidence>
<dbReference type="GO" id="GO:0009424">
    <property type="term" value="C:bacterial-type flagellum hook"/>
    <property type="evidence" value="ECO:0007669"/>
    <property type="project" value="InterPro"/>
</dbReference>
<dbReference type="RefSeq" id="WP_124964405.1">
    <property type="nucleotide sequence ID" value="NZ_RRAZ01000009.1"/>
</dbReference>
<feature type="domain" description="Flagellar basal-body/hook protein C-terminal" evidence="7">
    <location>
        <begin position="427"/>
        <end position="461"/>
    </location>
</feature>
<dbReference type="PANTHER" id="PTHR30033">
    <property type="entry name" value="FLAGELLAR HOOK-ASSOCIATED PROTEIN 1"/>
    <property type="match status" value="1"/>
</dbReference>
<sequence length="465" mass="48356">MGISSAFSIATAGLRATSIQSDLVARNISNAQTEGYSRKSAELTTRNGAVLVSGVSREVDPLLDRLDRSNRSEQARASTIAGALSTYTDYLGQPDDQTSPVNALNRLYTSVLTLSSSPGAAAAQLGVAEAARSLAGQVNDLAVTLTELGREVDLNIRYDVASVNDSLTRIGQINARLSQIGGEGLEGVDLQDEAARLIDGLSDYMDIQVTGFADGSVNLYTTGGTELLTQRRVTLVSYDPGEGRLFAGKAEITPGATGVRGFSAGSLAGLFELQSKTLPQLSQELDGFATLLTERFRAADGSLAPGEPGLFTDSAGEGRDAGGLALRLSVNAAVDPARGGDPARLATGLGSGQELSQGDPALIFAMLGAIDERVAGVTAFGERQSLSDYATSMVSGHQQRRVSAEAVAGQAAISGATISASRRNLQGVNLDDELQSLLVLEQSFAANSRVLSSLQSMMDDLFKAV</sequence>
<dbReference type="Proteomes" id="UP000282125">
    <property type="component" value="Unassembled WGS sequence"/>
</dbReference>
<dbReference type="NCBIfam" id="TIGR02492">
    <property type="entry name" value="flgK_ends"/>
    <property type="match status" value="1"/>
</dbReference>
<dbReference type="GO" id="GO:0005198">
    <property type="term" value="F:structural molecule activity"/>
    <property type="evidence" value="ECO:0007669"/>
    <property type="project" value="InterPro"/>
</dbReference>
<dbReference type="AlphaFoldDB" id="A0A3P3DNG8"/>
<feature type="domain" description="Flagellar hook-associated protein FlgK helical" evidence="8">
    <location>
        <begin position="97"/>
        <end position="296"/>
    </location>
</feature>
<evidence type="ECO:0000313" key="9">
    <source>
        <dbReference type="EMBL" id="RRH75780.1"/>
    </source>
</evidence>
<dbReference type="GO" id="GO:0005576">
    <property type="term" value="C:extracellular region"/>
    <property type="evidence" value="ECO:0007669"/>
    <property type="project" value="UniProtKB-SubCell"/>
</dbReference>
<protein>
    <recommendedName>
        <fullName evidence="4">Flagellar hook-associated protein 1</fullName>
    </recommendedName>
</protein>
<dbReference type="OrthoDB" id="7181295at2"/>
<comment type="subcellular location">
    <subcellularLocation>
        <location evidence="1">Bacterial flagellum</location>
    </subcellularLocation>
    <subcellularLocation>
        <location evidence="2">Secreted</location>
    </subcellularLocation>
</comment>
<dbReference type="Pfam" id="PF22638">
    <property type="entry name" value="FlgK_D1"/>
    <property type="match status" value="1"/>
</dbReference>
<keyword evidence="9" id="KW-0966">Cell projection</keyword>
<dbReference type="SUPFAM" id="SSF64518">
    <property type="entry name" value="Phase 1 flagellin"/>
    <property type="match status" value="1"/>
</dbReference>
<accession>A0A3P3DNG8</accession>
<evidence type="ECO:0000256" key="5">
    <source>
        <dbReference type="ARBA" id="ARBA00022525"/>
    </source>
</evidence>
<keyword evidence="5" id="KW-0964">Secreted</keyword>
<proteinExistence type="inferred from homology"/>
<dbReference type="EMBL" id="RRAZ01000009">
    <property type="protein sequence ID" value="RRH75780.1"/>
    <property type="molecule type" value="Genomic_DNA"/>
</dbReference>
<dbReference type="InterPro" id="IPR010930">
    <property type="entry name" value="Flg_bb/hook_C_dom"/>
</dbReference>
<evidence type="ECO:0000256" key="3">
    <source>
        <dbReference type="ARBA" id="ARBA00009677"/>
    </source>
</evidence>
<dbReference type="InterPro" id="IPR053927">
    <property type="entry name" value="FlgK_helical"/>
</dbReference>
<dbReference type="GO" id="GO:0044780">
    <property type="term" value="P:bacterial-type flagellum assembly"/>
    <property type="evidence" value="ECO:0007669"/>
    <property type="project" value="InterPro"/>
</dbReference>
<gene>
    <name evidence="9" type="primary">flgK</name>
    <name evidence="9" type="ORF">EG244_07585</name>
</gene>
<evidence type="ECO:0000256" key="2">
    <source>
        <dbReference type="ARBA" id="ARBA00004613"/>
    </source>
</evidence>
<evidence type="ECO:0000256" key="4">
    <source>
        <dbReference type="ARBA" id="ARBA00016244"/>
    </source>
</evidence>
<evidence type="ECO:0000313" key="10">
    <source>
        <dbReference type="Proteomes" id="UP000282125"/>
    </source>
</evidence>
<evidence type="ECO:0000259" key="8">
    <source>
        <dbReference type="Pfam" id="PF22638"/>
    </source>
</evidence>
<reference evidence="9 10" key="1">
    <citation type="submission" date="2018-11" db="EMBL/GenBank/DDBJ databases">
        <title>Gemmobacter sp. nov., YIM 102744-1 draft genome.</title>
        <authorList>
            <person name="Li G."/>
            <person name="Jiang Y."/>
        </authorList>
    </citation>
    <scope>NUCLEOTIDE SEQUENCE [LARGE SCALE GENOMIC DNA]</scope>
    <source>
        <strain evidence="9 10">YIM 102744-1</strain>
    </source>
</reference>
<evidence type="ECO:0000256" key="6">
    <source>
        <dbReference type="ARBA" id="ARBA00023143"/>
    </source>
</evidence>
<comment type="caution">
    <text evidence="9">The sequence shown here is derived from an EMBL/GenBank/DDBJ whole genome shotgun (WGS) entry which is preliminary data.</text>
</comment>
<dbReference type="InterPro" id="IPR002371">
    <property type="entry name" value="FlgK"/>
</dbReference>
<name>A0A3P3DNG8_9RHOB</name>
<comment type="similarity">
    <text evidence="3">Belongs to the flagella basal body rod proteins family.</text>
</comment>
<keyword evidence="10" id="KW-1185">Reference proteome</keyword>
<evidence type="ECO:0000256" key="1">
    <source>
        <dbReference type="ARBA" id="ARBA00004365"/>
    </source>
</evidence>
<dbReference type="Pfam" id="PF06429">
    <property type="entry name" value="Flg_bbr_C"/>
    <property type="match status" value="1"/>
</dbReference>
<dbReference type="PANTHER" id="PTHR30033:SF1">
    <property type="entry name" value="FLAGELLAR HOOK-ASSOCIATED PROTEIN 1"/>
    <property type="match status" value="1"/>
</dbReference>
<keyword evidence="9" id="KW-0282">Flagellum</keyword>
<keyword evidence="6" id="KW-0975">Bacterial flagellum</keyword>
<organism evidence="9 10">
    <name type="scientific">Falsigemmobacter faecalis</name>
    <dbReference type="NCBI Taxonomy" id="2488730"/>
    <lineage>
        <taxon>Bacteria</taxon>
        <taxon>Pseudomonadati</taxon>
        <taxon>Pseudomonadota</taxon>
        <taxon>Alphaproteobacteria</taxon>
        <taxon>Rhodobacterales</taxon>
        <taxon>Paracoccaceae</taxon>
        <taxon>Falsigemmobacter</taxon>
    </lineage>
</organism>